<dbReference type="RefSeq" id="WP_072704743.1">
    <property type="nucleotide sequence ID" value="NZ_FMJB01000040.1"/>
</dbReference>
<protein>
    <submittedName>
        <fullName evidence="2">Putative secreted protein</fullName>
    </submittedName>
</protein>
<feature type="chain" id="PRO_5009906610" evidence="1">
    <location>
        <begin position="23"/>
        <end position="430"/>
    </location>
</feature>
<dbReference type="AlphaFoldDB" id="A0A1M4MYA9"/>
<gene>
    <name evidence="2" type="ORF">KARMA_0926</name>
</gene>
<evidence type="ECO:0000313" key="3">
    <source>
        <dbReference type="Proteomes" id="UP000184085"/>
    </source>
</evidence>
<organism evidence="2 3">
    <name type="scientific">Donghicola eburneus</name>
    <dbReference type="NCBI Taxonomy" id="393278"/>
    <lineage>
        <taxon>Bacteria</taxon>
        <taxon>Pseudomonadati</taxon>
        <taxon>Pseudomonadota</taxon>
        <taxon>Alphaproteobacteria</taxon>
        <taxon>Rhodobacterales</taxon>
        <taxon>Roseobacteraceae</taxon>
        <taxon>Donghicola</taxon>
    </lineage>
</organism>
<evidence type="ECO:0000313" key="2">
    <source>
        <dbReference type="EMBL" id="SCM66744.1"/>
    </source>
</evidence>
<accession>A0A1M4MYA9</accession>
<dbReference type="EMBL" id="FMJB01000040">
    <property type="protein sequence ID" value="SCM66744.1"/>
    <property type="molecule type" value="Genomic_DNA"/>
</dbReference>
<evidence type="ECO:0000256" key="1">
    <source>
        <dbReference type="SAM" id="SignalP"/>
    </source>
</evidence>
<keyword evidence="3" id="KW-1185">Reference proteome</keyword>
<keyword evidence="1" id="KW-0732">Signal</keyword>
<proteinExistence type="predicted"/>
<reference evidence="3" key="1">
    <citation type="submission" date="2016-09" db="EMBL/GenBank/DDBJ databases">
        <authorList>
            <person name="Wibberg D."/>
        </authorList>
    </citation>
    <scope>NUCLEOTIDE SEQUENCE [LARGE SCALE GENOMIC DNA]</scope>
</reference>
<sequence>MRILFKTLGVVVLCATMQPVLAENTAEAAAAAEVRQAVRIEAPSELPKAAVAPAAPETEGGAGLALPKGFDAPKLDQKAVAQAPTPAPIPVADENPAPVMPACDDPRTVELVETDRGTALMVAPICADQVRLSLTDRDGAILKPEFNVIDRTLRADLPCGRVFKAVKMMVGFQPVSVGLVPRELPCSEQVIEAAMPVEEAAPAAPAVPQSGCGNAFDGAVVDGILTAGFSGCNTGEVVTLTYRDHAFDGIANADGMAQINLPLLSETAVIQMADGAEQEVTWPEANRTIRVVLAWDQPVDLDLYVLEPGQSYNTFEGAAHAVAQTAEDALGRMVHTSEGAQGLVFEVYDSLQNGGAQGYGTVVVTDVSRGMVPTGDHCGSGPLAGPDFYVMSGGAEALQEVHFAFTKSECGSELSRGEYYRRVDDIRPFW</sequence>
<dbReference type="Proteomes" id="UP000184085">
    <property type="component" value="Unassembled WGS sequence"/>
</dbReference>
<name>A0A1M4MYA9_9RHOB</name>
<feature type="signal peptide" evidence="1">
    <location>
        <begin position="1"/>
        <end position="22"/>
    </location>
</feature>